<dbReference type="PANTHER" id="PTHR45913:SF5">
    <property type="entry name" value="GENERAL TRANSCRIPTION FACTOR II-I REPEAT DOMAIN-CONTAINING PROTEIN 2A-LIKE PROTEIN"/>
    <property type="match status" value="1"/>
</dbReference>
<protein>
    <submittedName>
        <fullName evidence="1">SCND3 protein</fullName>
    </submittedName>
</protein>
<organism evidence="1 2">
    <name type="scientific">Polyodon spathula</name>
    <name type="common">North American paddlefish</name>
    <name type="synonym">Squalus spathula</name>
    <dbReference type="NCBI Taxonomy" id="7913"/>
    <lineage>
        <taxon>Eukaryota</taxon>
        <taxon>Metazoa</taxon>
        <taxon>Chordata</taxon>
        <taxon>Craniata</taxon>
        <taxon>Vertebrata</taxon>
        <taxon>Euteleostomi</taxon>
        <taxon>Actinopterygii</taxon>
        <taxon>Chondrostei</taxon>
        <taxon>Acipenseriformes</taxon>
        <taxon>Polyodontidae</taxon>
        <taxon>Polyodon</taxon>
    </lineage>
</organism>
<reference evidence="1" key="1">
    <citation type="journal article" date="2021" name="Cell">
        <title>Tracing the genetic footprints of vertebrate landing in non-teleost ray-finned fishes.</title>
        <authorList>
            <person name="Bi X."/>
            <person name="Wang K."/>
            <person name="Yang L."/>
            <person name="Pan H."/>
            <person name="Jiang H."/>
            <person name="Wei Q."/>
            <person name="Fang M."/>
            <person name="Yu H."/>
            <person name="Zhu C."/>
            <person name="Cai Y."/>
            <person name="He Y."/>
            <person name="Gan X."/>
            <person name="Zeng H."/>
            <person name="Yu D."/>
            <person name="Zhu Y."/>
            <person name="Jiang H."/>
            <person name="Qiu Q."/>
            <person name="Yang H."/>
            <person name="Zhang Y.E."/>
            <person name="Wang W."/>
            <person name="Zhu M."/>
            <person name="He S."/>
            <person name="Zhang G."/>
        </authorList>
    </citation>
    <scope>NUCLEOTIDE SEQUENCE</scope>
    <source>
        <strain evidence="1">Pddl_001</strain>
    </source>
</reference>
<gene>
    <name evidence="1" type="primary">Zbed9_2</name>
    <name evidence="1" type="ORF">GTO93_0000349</name>
</gene>
<feature type="non-terminal residue" evidence="1">
    <location>
        <position position="1"/>
    </location>
</feature>
<dbReference type="PANTHER" id="PTHR45913">
    <property type="entry name" value="EPM2A-INTERACTING PROTEIN 1"/>
    <property type="match status" value="1"/>
</dbReference>
<evidence type="ECO:0000313" key="2">
    <source>
        <dbReference type="Proteomes" id="UP001166093"/>
    </source>
</evidence>
<evidence type="ECO:0000313" key="1">
    <source>
        <dbReference type="EMBL" id="MBN3282827.1"/>
    </source>
</evidence>
<dbReference type="EMBL" id="JAAWVQ010121015">
    <property type="protein sequence ID" value="MBN3282827.1"/>
    <property type="molecule type" value="Genomic_DNA"/>
</dbReference>
<accession>A0ABS2Y8F3</accession>
<keyword evidence="2" id="KW-1185">Reference proteome</keyword>
<comment type="caution">
    <text evidence="1">The sequence shown here is derived from an EMBL/GenBank/DDBJ whole genome shotgun (WGS) entry which is preliminary data.</text>
</comment>
<name>A0ABS2Y8F3_POLSP</name>
<sequence length="127" mass="14529">MIHQEALCAKYTEIKELFPQDTTYKWNRHASALKQLQELFGCRSEQFKSEQASFKFFSDPFSALKLVSLFGSSYICEQVFSIINLINSHLRTGLTGDNMYAMLRVASTSLEPNSQKLVSQKHCNISH</sequence>
<dbReference type="Proteomes" id="UP001166093">
    <property type="component" value="Unassembled WGS sequence"/>
</dbReference>
<proteinExistence type="predicted"/>
<feature type="non-terminal residue" evidence="1">
    <location>
        <position position="127"/>
    </location>
</feature>